<dbReference type="AlphaFoldDB" id="A0A1Z4N295"/>
<dbReference type="RefSeq" id="WP_096578291.1">
    <property type="nucleotide sequence ID" value="NZ_CAWNJS010000001.1"/>
</dbReference>
<accession>A0A1Z4N295</accession>
<proteinExistence type="inferred from homology"/>
<dbReference type="SUPFAM" id="SSF51735">
    <property type="entry name" value="NAD(P)-binding Rossmann-fold domains"/>
    <property type="match status" value="1"/>
</dbReference>
<dbReference type="PRINTS" id="PR00081">
    <property type="entry name" value="GDHRDH"/>
</dbReference>
<evidence type="ECO:0000313" key="5">
    <source>
        <dbReference type="Proteomes" id="UP000218785"/>
    </source>
</evidence>
<evidence type="ECO:0000313" key="4">
    <source>
        <dbReference type="EMBL" id="BAY99846.1"/>
    </source>
</evidence>
<dbReference type="GO" id="GO:0016491">
    <property type="term" value="F:oxidoreductase activity"/>
    <property type="evidence" value="ECO:0007669"/>
    <property type="project" value="UniProtKB-KW"/>
</dbReference>
<dbReference type="Proteomes" id="UP000218785">
    <property type="component" value="Chromosome"/>
</dbReference>
<name>A0A1Z4N295_9CYAN</name>
<dbReference type="Gene3D" id="3.40.50.720">
    <property type="entry name" value="NAD(P)-binding Rossmann-like Domain"/>
    <property type="match status" value="1"/>
</dbReference>
<dbReference type="KEGG" id="ttq:NIES37_38290"/>
<dbReference type="Pfam" id="PF00106">
    <property type="entry name" value="adh_short"/>
    <property type="match status" value="1"/>
</dbReference>
<protein>
    <submittedName>
        <fullName evidence="4">Short-chain dehydrogenase/reductase SDR</fullName>
    </submittedName>
</protein>
<dbReference type="NCBIfam" id="NF006114">
    <property type="entry name" value="PRK08263.1"/>
    <property type="match status" value="1"/>
</dbReference>
<evidence type="ECO:0000256" key="3">
    <source>
        <dbReference type="RuleBase" id="RU000363"/>
    </source>
</evidence>
<dbReference type="EMBL" id="AP018248">
    <property type="protein sequence ID" value="BAY99846.1"/>
    <property type="molecule type" value="Genomic_DNA"/>
</dbReference>
<dbReference type="PRINTS" id="PR00080">
    <property type="entry name" value="SDRFAMILY"/>
</dbReference>
<dbReference type="PANTHER" id="PTHR43976">
    <property type="entry name" value="SHORT CHAIN DEHYDROGENASE"/>
    <property type="match status" value="1"/>
</dbReference>
<evidence type="ECO:0000256" key="1">
    <source>
        <dbReference type="ARBA" id="ARBA00006484"/>
    </source>
</evidence>
<dbReference type="CDD" id="cd05374">
    <property type="entry name" value="17beta-HSD-like_SDR_c"/>
    <property type="match status" value="1"/>
</dbReference>
<organism evidence="4 5">
    <name type="scientific">Tolypothrix tenuis PCC 7101</name>
    <dbReference type="NCBI Taxonomy" id="231146"/>
    <lineage>
        <taxon>Bacteria</taxon>
        <taxon>Bacillati</taxon>
        <taxon>Cyanobacteriota</taxon>
        <taxon>Cyanophyceae</taxon>
        <taxon>Nostocales</taxon>
        <taxon>Tolypothrichaceae</taxon>
        <taxon>Tolypothrix</taxon>
    </lineage>
</organism>
<comment type="similarity">
    <text evidence="1 3">Belongs to the short-chain dehydrogenases/reductases (SDR) family.</text>
</comment>
<dbReference type="PANTHER" id="PTHR43976:SF16">
    <property type="entry name" value="SHORT-CHAIN DEHYDROGENASE_REDUCTASE FAMILY PROTEIN"/>
    <property type="match status" value="1"/>
</dbReference>
<keyword evidence="5" id="KW-1185">Reference proteome</keyword>
<dbReference type="InterPro" id="IPR051911">
    <property type="entry name" value="SDR_oxidoreductase"/>
</dbReference>
<sequence>MTNQTSSRVWLITGSSTGFGRILAEAALAQGDRVIATARDVSKIQDLEQQYPQTGKAVRLDVTDPATIQTAVRSGLAAFTKIDVLVNNAGYGLMGAIEEVSDQEIRDQFETNFFGLLNVTRAVIPTFKKQGVGHILNISSIGGRKTFPTMGLYHASKFAVEGLSETLAQELIPFGIKVTIVEPGGFETDFSGRSLITAKQMPEYNSLRAEVVKIAAEQPRGHVPTGVLAMLKVVELPDPPLHLAIGPNALPTIVQKLSSDIEEYQRFEHIWQDSTANAGVGFNFSSLTQQV</sequence>
<gene>
    <name evidence="4" type="ORF">NIES37_38290</name>
</gene>
<dbReference type="InterPro" id="IPR002347">
    <property type="entry name" value="SDR_fam"/>
</dbReference>
<dbReference type="InterPro" id="IPR036291">
    <property type="entry name" value="NAD(P)-bd_dom_sf"/>
</dbReference>
<reference evidence="4 5" key="1">
    <citation type="submission" date="2017-06" db="EMBL/GenBank/DDBJ databases">
        <title>Genome sequencing of cyanobaciteial culture collection at National Institute for Environmental Studies (NIES).</title>
        <authorList>
            <person name="Hirose Y."/>
            <person name="Shimura Y."/>
            <person name="Fujisawa T."/>
            <person name="Nakamura Y."/>
            <person name="Kawachi M."/>
        </authorList>
    </citation>
    <scope>NUCLEOTIDE SEQUENCE [LARGE SCALE GENOMIC DNA]</scope>
    <source>
        <strain evidence="4 5">NIES-37</strain>
    </source>
</reference>
<keyword evidence="2" id="KW-0560">Oxidoreductase</keyword>
<evidence type="ECO:0000256" key="2">
    <source>
        <dbReference type="ARBA" id="ARBA00023002"/>
    </source>
</evidence>